<dbReference type="InterPro" id="IPR050904">
    <property type="entry name" value="Adhesion/Biosynth-related"/>
</dbReference>
<dbReference type="Gene3D" id="2.30.180.10">
    <property type="entry name" value="FAS1 domain"/>
    <property type="match status" value="1"/>
</dbReference>
<proteinExistence type="predicted"/>
<name>A0AAP2RBQ1_9EURY</name>
<dbReference type="InterPro" id="IPR036378">
    <property type="entry name" value="FAS1_dom_sf"/>
</dbReference>
<feature type="domain" description="FAS1" evidence="1">
    <location>
        <begin position="21"/>
        <end position="151"/>
    </location>
</feature>
<evidence type="ECO:0000313" key="3">
    <source>
        <dbReference type="Proteomes" id="UP001320159"/>
    </source>
</evidence>
<dbReference type="InterPro" id="IPR000782">
    <property type="entry name" value="FAS1_domain"/>
</dbReference>
<dbReference type="EMBL" id="PGCK01000002">
    <property type="protein sequence ID" value="MCD1294127.1"/>
    <property type="molecule type" value="Genomic_DNA"/>
</dbReference>
<dbReference type="PROSITE" id="PS50213">
    <property type="entry name" value="FAS1"/>
    <property type="match status" value="1"/>
</dbReference>
<dbReference type="Pfam" id="PF02469">
    <property type="entry name" value="Fasciclin"/>
    <property type="match status" value="1"/>
</dbReference>
<comment type="caution">
    <text evidence="2">The sequence shown here is derived from an EMBL/GenBank/DDBJ whole genome shotgun (WGS) entry which is preliminary data.</text>
</comment>
<dbReference type="RefSeq" id="WP_230740797.1">
    <property type="nucleotide sequence ID" value="NZ_PGCK01000002.1"/>
</dbReference>
<accession>A0AAP2RBQ1</accession>
<sequence>MSNIIKALLELQVAVPSEMMQTTVIDVVKQSENFKTLEKAIREAGLADVLTGRGPFTVFAPNDDAFKRIPQDTLNSILKDKSRLARILKYHVVRGRYTSNDLSAEESLKTLEGSVIPINMTGYNRIIGSAKAIQPDIKASNGIIHVIDSVLLPE</sequence>
<evidence type="ECO:0000259" key="1">
    <source>
        <dbReference type="PROSITE" id="PS50213"/>
    </source>
</evidence>
<reference evidence="2 3" key="1">
    <citation type="submission" date="2017-11" db="EMBL/GenBank/DDBJ databases">
        <title>Isolation and Characterization of Family Methanocellaceae Species from Potential Methane Hydrate Area Offshore Southwestern Taiwan.</title>
        <authorList>
            <person name="Zhang W.-L."/>
            <person name="Chen W.-C."/>
            <person name="Lai M.-C."/>
            <person name="Chen S.-C."/>
        </authorList>
    </citation>
    <scope>NUCLEOTIDE SEQUENCE [LARGE SCALE GENOMIC DNA]</scope>
    <source>
        <strain evidence="2 3">CWC-04</strain>
    </source>
</reference>
<evidence type="ECO:0000313" key="2">
    <source>
        <dbReference type="EMBL" id="MCD1294127.1"/>
    </source>
</evidence>
<dbReference type="GO" id="GO:0005615">
    <property type="term" value="C:extracellular space"/>
    <property type="evidence" value="ECO:0007669"/>
    <property type="project" value="TreeGrafter"/>
</dbReference>
<gene>
    <name evidence="2" type="ORF">CUJ83_03855</name>
</gene>
<dbReference type="PANTHER" id="PTHR10900">
    <property type="entry name" value="PERIOSTIN-RELATED"/>
    <property type="match status" value="1"/>
</dbReference>
<protein>
    <submittedName>
        <fullName evidence="2">Nex18 symbiotically induced protein</fullName>
    </submittedName>
</protein>
<dbReference type="PANTHER" id="PTHR10900:SF77">
    <property type="entry name" value="FI19380P1"/>
    <property type="match status" value="1"/>
</dbReference>
<keyword evidence="3" id="KW-1185">Reference proteome</keyword>
<organism evidence="2 3">
    <name type="scientific">Methanooceanicella nereidis</name>
    <dbReference type="NCBI Taxonomy" id="2052831"/>
    <lineage>
        <taxon>Archaea</taxon>
        <taxon>Methanobacteriati</taxon>
        <taxon>Methanobacteriota</taxon>
        <taxon>Stenosarchaea group</taxon>
        <taxon>Methanomicrobia</taxon>
        <taxon>Methanocellales</taxon>
        <taxon>Methanocellaceae</taxon>
        <taxon>Methanooceanicella</taxon>
    </lineage>
</organism>
<dbReference type="SUPFAM" id="SSF82153">
    <property type="entry name" value="FAS1 domain"/>
    <property type="match status" value="1"/>
</dbReference>
<dbReference type="SMART" id="SM00554">
    <property type="entry name" value="FAS1"/>
    <property type="match status" value="1"/>
</dbReference>
<dbReference type="AlphaFoldDB" id="A0AAP2RBQ1"/>
<dbReference type="FunFam" id="2.30.180.10:FF:000032">
    <property type="entry name" value="Fasciclin domain-containing protein, putative"/>
    <property type="match status" value="1"/>
</dbReference>
<dbReference type="Proteomes" id="UP001320159">
    <property type="component" value="Unassembled WGS sequence"/>
</dbReference>